<gene>
    <name evidence="2" type="ORF">METZ01_LOCUS115415</name>
</gene>
<feature type="transmembrane region" description="Helical" evidence="1">
    <location>
        <begin position="70"/>
        <end position="91"/>
    </location>
</feature>
<feature type="transmembrane region" description="Helical" evidence="1">
    <location>
        <begin position="254"/>
        <end position="281"/>
    </location>
</feature>
<proteinExistence type="predicted"/>
<keyword evidence="1" id="KW-0472">Membrane</keyword>
<name>A0A381XDK4_9ZZZZ</name>
<feature type="transmembrane region" description="Helical" evidence="1">
    <location>
        <begin position="46"/>
        <end position="63"/>
    </location>
</feature>
<keyword evidence="1" id="KW-0812">Transmembrane</keyword>
<sequence length="290" mass="31135">MKAFVSWALARRYRLIVLAAALAPIIPVAATALISLETVRRGSLQGGYSAALSILGVLLLALVSGAGVQFAGALGAATLVAGVGVGCLVRWSRSMALAFQAIVLLCFFGVLGSGVLWPDPSAVFDPLIESFVETLSSSGATEEQINVIQGWQPMLLGVLFATLFLQLSGALLLMFYWLAFTDGDWSFGEQFRSLRLGRVLGWPATLVVGLGMALNVLLVQNLVPLALVCFLFQGFSVLHTWSKSRQWHPAVLGVLYLSMITPLTGVVMLLLSSVGLLDNWINMRALMRPR</sequence>
<reference evidence="2" key="1">
    <citation type="submission" date="2018-05" db="EMBL/GenBank/DDBJ databases">
        <authorList>
            <person name="Lanie J.A."/>
            <person name="Ng W.-L."/>
            <person name="Kazmierczak K.M."/>
            <person name="Andrzejewski T.M."/>
            <person name="Davidsen T.M."/>
            <person name="Wayne K.J."/>
            <person name="Tettelin H."/>
            <person name="Glass J.I."/>
            <person name="Rusch D."/>
            <person name="Podicherti R."/>
            <person name="Tsui H.-C.T."/>
            <person name="Winkler M.E."/>
        </authorList>
    </citation>
    <scope>NUCLEOTIDE SEQUENCE</scope>
</reference>
<evidence type="ECO:0000256" key="1">
    <source>
        <dbReference type="SAM" id="Phobius"/>
    </source>
</evidence>
<protein>
    <recommendedName>
        <fullName evidence="3">DUF2232 domain-containing protein</fullName>
    </recommendedName>
</protein>
<keyword evidence="1" id="KW-1133">Transmembrane helix</keyword>
<accession>A0A381XDK4</accession>
<feature type="transmembrane region" description="Helical" evidence="1">
    <location>
        <begin position="97"/>
        <end position="117"/>
    </location>
</feature>
<feature type="transmembrane region" description="Helical" evidence="1">
    <location>
        <begin position="154"/>
        <end position="179"/>
    </location>
</feature>
<dbReference type="EMBL" id="UINC01014714">
    <property type="protein sequence ID" value="SVA62561.1"/>
    <property type="molecule type" value="Genomic_DNA"/>
</dbReference>
<organism evidence="2">
    <name type="scientific">marine metagenome</name>
    <dbReference type="NCBI Taxonomy" id="408172"/>
    <lineage>
        <taxon>unclassified sequences</taxon>
        <taxon>metagenomes</taxon>
        <taxon>ecological metagenomes</taxon>
    </lineage>
</organism>
<feature type="transmembrane region" description="Helical" evidence="1">
    <location>
        <begin position="199"/>
        <end position="218"/>
    </location>
</feature>
<evidence type="ECO:0000313" key="2">
    <source>
        <dbReference type="EMBL" id="SVA62561.1"/>
    </source>
</evidence>
<evidence type="ECO:0008006" key="3">
    <source>
        <dbReference type="Google" id="ProtNLM"/>
    </source>
</evidence>
<feature type="transmembrane region" description="Helical" evidence="1">
    <location>
        <begin position="225"/>
        <end position="242"/>
    </location>
</feature>
<dbReference type="AlphaFoldDB" id="A0A381XDK4"/>